<comment type="caution">
    <text evidence="2">The sequence shown here is derived from an EMBL/GenBank/DDBJ whole genome shotgun (WGS) entry which is preliminary data.</text>
</comment>
<sequence length="110" mass="12085">MEENDPFTDLDVRVTRGLERIGVRELNQSTSAALQRVREGHSYTVTDRGVPIAHLIPVRQSDRVLDQLVATGRAHPPRIPQGTVPMPPVLGDPGVDSAAALAADREDERW</sequence>
<dbReference type="NCBIfam" id="TIGR01552">
    <property type="entry name" value="phd_fam"/>
    <property type="match status" value="1"/>
</dbReference>
<accession>A0ABP7SML8</accession>
<dbReference type="SUPFAM" id="SSF143120">
    <property type="entry name" value="YefM-like"/>
    <property type="match status" value="1"/>
</dbReference>
<dbReference type="EMBL" id="BAABAL010000016">
    <property type="protein sequence ID" value="GAA4013889.1"/>
    <property type="molecule type" value="Genomic_DNA"/>
</dbReference>
<dbReference type="RefSeq" id="WP_344877096.1">
    <property type="nucleotide sequence ID" value="NZ_BAABAL010000016.1"/>
</dbReference>
<organism evidence="2 3">
    <name type="scientific">Allokutzneria multivorans</name>
    <dbReference type="NCBI Taxonomy" id="1142134"/>
    <lineage>
        <taxon>Bacteria</taxon>
        <taxon>Bacillati</taxon>
        <taxon>Actinomycetota</taxon>
        <taxon>Actinomycetes</taxon>
        <taxon>Pseudonocardiales</taxon>
        <taxon>Pseudonocardiaceae</taxon>
        <taxon>Allokutzneria</taxon>
    </lineage>
</organism>
<dbReference type="InterPro" id="IPR036165">
    <property type="entry name" value="YefM-like_sf"/>
</dbReference>
<reference evidence="3" key="1">
    <citation type="journal article" date="2019" name="Int. J. Syst. Evol. Microbiol.">
        <title>The Global Catalogue of Microorganisms (GCM) 10K type strain sequencing project: providing services to taxonomists for standard genome sequencing and annotation.</title>
        <authorList>
            <consortium name="The Broad Institute Genomics Platform"/>
            <consortium name="The Broad Institute Genome Sequencing Center for Infectious Disease"/>
            <person name="Wu L."/>
            <person name="Ma J."/>
        </authorList>
    </citation>
    <scope>NUCLEOTIDE SEQUENCE [LARGE SCALE GENOMIC DNA]</scope>
    <source>
        <strain evidence="3">JCM 17342</strain>
    </source>
</reference>
<proteinExistence type="inferred from homology"/>
<gene>
    <name evidence="2" type="ORF">GCM10022247_40870</name>
</gene>
<name>A0ABP7SML8_9PSEU</name>
<evidence type="ECO:0000313" key="3">
    <source>
        <dbReference type="Proteomes" id="UP001501747"/>
    </source>
</evidence>
<protein>
    <recommendedName>
        <fullName evidence="4">Antitoxin</fullName>
    </recommendedName>
</protein>
<evidence type="ECO:0000313" key="2">
    <source>
        <dbReference type="EMBL" id="GAA4013889.1"/>
    </source>
</evidence>
<comment type="similarity">
    <text evidence="1">Belongs to the phD/YefM antitoxin family.</text>
</comment>
<evidence type="ECO:0008006" key="4">
    <source>
        <dbReference type="Google" id="ProtNLM"/>
    </source>
</evidence>
<evidence type="ECO:0000256" key="1">
    <source>
        <dbReference type="ARBA" id="ARBA00009981"/>
    </source>
</evidence>
<dbReference type="Proteomes" id="UP001501747">
    <property type="component" value="Unassembled WGS sequence"/>
</dbReference>
<keyword evidence="3" id="KW-1185">Reference proteome</keyword>